<dbReference type="EMBL" id="KV449140">
    <property type="protein sequence ID" value="OAX32051.1"/>
    <property type="molecule type" value="Genomic_DNA"/>
</dbReference>
<gene>
    <name evidence="2" type="ORF">K503DRAFT_805558</name>
</gene>
<dbReference type="AlphaFoldDB" id="A0A1B7MHG8"/>
<dbReference type="Proteomes" id="UP000092154">
    <property type="component" value="Unassembled WGS sequence"/>
</dbReference>
<evidence type="ECO:0000256" key="1">
    <source>
        <dbReference type="SAM" id="MobiDB-lite"/>
    </source>
</evidence>
<evidence type="ECO:0000313" key="3">
    <source>
        <dbReference type="Proteomes" id="UP000092154"/>
    </source>
</evidence>
<organism evidence="2 3">
    <name type="scientific">Rhizopogon vinicolor AM-OR11-026</name>
    <dbReference type="NCBI Taxonomy" id="1314800"/>
    <lineage>
        <taxon>Eukaryota</taxon>
        <taxon>Fungi</taxon>
        <taxon>Dikarya</taxon>
        <taxon>Basidiomycota</taxon>
        <taxon>Agaricomycotina</taxon>
        <taxon>Agaricomycetes</taxon>
        <taxon>Agaricomycetidae</taxon>
        <taxon>Boletales</taxon>
        <taxon>Suillineae</taxon>
        <taxon>Rhizopogonaceae</taxon>
        <taxon>Rhizopogon</taxon>
    </lineage>
</organism>
<proteinExistence type="predicted"/>
<sequence length="258" mass="27650">MASSQASRRRVDATRSCEQVVGQEKPMLGGRPLTEDPKPIVKVLSVDSCKPVPEGVSSPVVHPTAVPRPSSPVCIPRQSHQLQVEPAASGEPPDIQATTHGIPVSLLCNEATPAPCDVHIQDSPFNSPLTDLLSCMELPEMLFTPSSHDVHDVTRSCQCIDATPSPCNVDIQHSPSKTPLAAVLSLVQRRGFLCTPSLCDTHAPRDMSRAYVGTTPLPCINIEGFRSKTPIAPLHPSIECGFLYSPSVPLLPPRLAQL</sequence>
<feature type="region of interest" description="Disordered" evidence="1">
    <location>
        <begin position="1"/>
        <end position="37"/>
    </location>
</feature>
<evidence type="ECO:0000313" key="2">
    <source>
        <dbReference type="EMBL" id="OAX32051.1"/>
    </source>
</evidence>
<reference evidence="2 3" key="1">
    <citation type="submission" date="2016-06" db="EMBL/GenBank/DDBJ databases">
        <title>Comparative genomics of the ectomycorrhizal sister species Rhizopogon vinicolor and Rhizopogon vesiculosus (Basidiomycota: Boletales) reveals a divergence of the mating type B locus.</title>
        <authorList>
            <consortium name="DOE Joint Genome Institute"/>
            <person name="Mujic A.B."/>
            <person name="Kuo A."/>
            <person name="Tritt A."/>
            <person name="Lipzen A."/>
            <person name="Chen C."/>
            <person name="Johnson J."/>
            <person name="Sharma A."/>
            <person name="Barry K."/>
            <person name="Grigoriev I.V."/>
            <person name="Spatafora J.W."/>
        </authorList>
    </citation>
    <scope>NUCLEOTIDE SEQUENCE [LARGE SCALE GENOMIC DNA]</scope>
    <source>
        <strain evidence="2 3">AM-OR11-026</strain>
    </source>
</reference>
<protein>
    <submittedName>
        <fullName evidence="2">Uncharacterized protein</fullName>
    </submittedName>
</protein>
<keyword evidence="3" id="KW-1185">Reference proteome</keyword>
<dbReference type="InParanoid" id="A0A1B7MHG8"/>
<accession>A0A1B7MHG8</accession>
<name>A0A1B7MHG8_9AGAM</name>